<comment type="caution">
    <text evidence="2">The sequence shown here is derived from an EMBL/GenBank/DDBJ whole genome shotgun (WGS) entry which is preliminary data.</text>
</comment>
<gene>
    <name evidence="2" type="ORF">LCGC14_1002520</name>
</gene>
<name>A0A0F9N7D3_9ZZZZ</name>
<reference evidence="2" key="1">
    <citation type="journal article" date="2015" name="Nature">
        <title>Complex archaea that bridge the gap between prokaryotes and eukaryotes.</title>
        <authorList>
            <person name="Spang A."/>
            <person name="Saw J.H."/>
            <person name="Jorgensen S.L."/>
            <person name="Zaremba-Niedzwiedzka K."/>
            <person name="Martijn J."/>
            <person name="Lind A.E."/>
            <person name="van Eijk R."/>
            <person name="Schleper C."/>
            <person name="Guy L."/>
            <person name="Ettema T.J."/>
        </authorList>
    </citation>
    <scope>NUCLEOTIDE SEQUENCE</scope>
</reference>
<dbReference type="EMBL" id="LAZR01003882">
    <property type="protein sequence ID" value="KKN13804.1"/>
    <property type="molecule type" value="Genomic_DNA"/>
</dbReference>
<proteinExistence type="predicted"/>
<keyword evidence="1" id="KW-1133">Transmembrane helix</keyword>
<evidence type="ECO:0000256" key="1">
    <source>
        <dbReference type="SAM" id="Phobius"/>
    </source>
</evidence>
<keyword evidence="1" id="KW-0472">Membrane</keyword>
<organism evidence="2">
    <name type="scientific">marine sediment metagenome</name>
    <dbReference type="NCBI Taxonomy" id="412755"/>
    <lineage>
        <taxon>unclassified sequences</taxon>
        <taxon>metagenomes</taxon>
        <taxon>ecological metagenomes</taxon>
    </lineage>
</organism>
<evidence type="ECO:0000313" key="2">
    <source>
        <dbReference type="EMBL" id="KKN13804.1"/>
    </source>
</evidence>
<keyword evidence="1" id="KW-0812">Transmembrane</keyword>
<feature type="transmembrane region" description="Helical" evidence="1">
    <location>
        <begin position="52"/>
        <end position="69"/>
    </location>
</feature>
<sequence length="72" mass="8610">MDQFGGLRERYKDVIEEKGKRIKRRIIFIIKCIALSVGIYLCFRWYDWELLVVVFVLVLIFSDNLNIITKAK</sequence>
<accession>A0A0F9N7D3</accession>
<protein>
    <submittedName>
        <fullName evidence="2">Uncharacterized protein</fullName>
    </submittedName>
</protein>
<feature type="transmembrane region" description="Helical" evidence="1">
    <location>
        <begin position="26"/>
        <end position="46"/>
    </location>
</feature>
<dbReference type="AlphaFoldDB" id="A0A0F9N7D3"/>